<keyword evidence="9 16" id="KW-1133">Transmembrane helix</keyword>
<evidence type="ECO:0000256" key="1">
    <source>
        <dbReference type="ARBA" id="ARBA00004141"/>
    </source>
</evidence>
<keyword evidence="5" id="KW-0107">Calcium channel</keyword>
<evidence type="ECO:0000256" key="3">
    <source>
        <dbReference type="ARBA" id="ARBA00022553"/>
    </source>
</evidence>
<dbReference type="InterPro" id="IPR050599">
    <property type="entry name" value="VDCC_alpha-1_subunit"/>
</dbReference>
<keyword evidence="14" id="KW-0175">Coiled coil</keyword>
<dbReference type="SUPFAM" id="SSF47473">
    <property type="entry name" value="EF-hand"/>
    <property type="match status" value="1"/>
</dbReference>
<evidence type="ECO:0000256" key="12">
    <source>
        <dbReference type="ARBA" id="ARBA00023180"/>
    </source>
</evidence>
<feature type="compositionally biased region" description="Basic and acidic residues" evidence="15">
    <location>
        <begin position="831"/>
        <end position="849"/>
    </location>
</feature>
<keyword evidence="19" id="KW-1185">Reference proteome</keyword>
<evidence type="ECO:0000256" key="14">
    <source>
        <dbReference type="SAM" id="Coils"/>
    </source>
</evidence>
<feature type="region of interest" description="Disordered" evidence="15">
    <location>
        <begin position="831"/>
        <end position="856"/>
    </location>
</feature>
<keyword evidence="3" id="KW-0597">Phosphoprotein</keyword>
<keyword evidence="8" id="KW-0851">Voltage-gated channel</keyword>
<evidence type="ECO:0000256" key="6">
    <source>
        <dbReference type="ARBA" id="ARBA00022692"/>
    </source>
</evidence>
<name>A0ABP0I6B8_9DINO</name>
<keyword evidence="10" id="KW-0406">Ion transport</keyword>
<evidence type="ECO:0000313" key="19">
    <source>
        <dbReference type="Proteomes" id="UP001642464"/>
    </source>
</evidence>
<dbReference type="Gene3D" id="1.10.287.70">
    <property type="match status" value="1"/>
</dbReference>
<dbReference type="EMBL" id="CAXAMM010003002">
    <property type="protein sequence ID" value="CAK8998128.1"/>
    <property type="molecule type" value="Genomic_DNA"/>
</dbReference>
<feature type="transmembrane region" description="Helical" evidence="16">
    <location>
        <begin position="60"/>
        <end position="80"/>
    </location>
</feature>
<feature type="transmembrane region" description="Helical" evidence="16">
    <location>
        <begin position="204"/>
        <end position="224"/>
    </location>
</feature>
<dbReference type="InterPro" id="IPR018247">
    <property type="entry name" value="EF_Hand_1_Ca_BS"/>
</dbReference>
<evidence type="ECO:0000256" key="5">
    <source>
        <dbReference type="ARBA" id="ARBA00022673"/>
    </source>
</evidence>
<gene>
    <name evidence="18" type="ORF">SCF082_LOCUS5499</name>
</gene>
<sequence length="1024" mass="116501">MLSSRGKGSKEPGETSARSRLLESRADAKGQYRVISDVELAGEAKEAGAPQSPEEFYDEILHSVGFNLFISGLIVANAVVIGMETDNKDDELWSILEFVFLGIFTVELILRLIVSGPKKFFSYTTEDFSWNLFDFCVVFAGCLDVMSNMSPVRHEKGSFMTFLRIVRLLRVMRMIRLLRFLRDFHVLTFGFAAAAVAIRNCSVLMLAAIYVSSITCVRVIIPFMKDSDHENQEFLETHFGSLRKCMLSLFFLLSEPDLMPYWDVLETDGLLAAFLIGFVVFVSFGMVGLLTGLVCESMFDKNDARVEQERAEAEEKRQRIIKNCEKIFETIASQGQATIEDIMQILPDLDNLFVEEGVTFAREDLVNTVNCMDTDGSGSIDRKEFCHSVLHLAEGLRPISIMSMPRELRVDYAGNSFRWFDTDEMLRVHGADLSNFLAKSIEEHFKVPLHFQVLCDIEGPLTSGDFQRLLQNEAPKLWLFDARYMPEDLRKQCEERTRLARPSGCLPNGAKLETLVEEKSDTQAELSSLSEREKQVAQLLSEREAEIQQLQRELNSWPLTPVDEDETSLQMLEAEEAMLVQSVQEALARISAHRTPTLRSSTGVSVQRTFCSETELTTASPFSLREKPRSSGPLPPLESDGCRVCGSDDKERSARHTLRQQLAAAEEAHTTQELRVTEWQTRAKSADAALLEEQTEFAHAQLQWKLEMDLAMRDKDLAHVQELREIQSRIHQSELRHQAEVLTLRHRVANCAEQEEWQQMELLLLKTQQKRSERAQEQELQELLSSVELERLTGEQRASELSSKTRQEKDLAARLAGCGLEILALENAIEAQRHNPRPEDLRKAEEESSRLASELQQEAEMLRREELAQQVQLAEMTRLHQREEEQSRAAAEARAREETLELQLQQLESQLEAALKAPAPELPKVEERKSDYISTADDELDKALEKEIFELGPGVLKGLSLERTGPKRYKFREQKVYMQLTDSKVTVRVGVNYIPLAQWTKELFTNAEDPFSTLDAQSPFANVR</sequence>
<feature type="domain" description="EF-hand" evidence="17">
    <location>
        <begin position="360"/>
        <end position="395"/>
    </location>
</feature>
<evidence type="ECO:0000256" key="15">
    <source>
        <dbReference type="SAM" id="MobiDB-lite"/>
    </source>
</evidence>
<dbReference type="PANTHER" id="PTHR45628">
    <property type="entry name" value="VOLTAGE-DEPENDENT CALCIUM CHANNEL TYPE A SUBUNIT ALPHA-1"/>
    <property type="match status" value="1"/>
</dbReference>
<comment type="caution">
    <text evidence="18">The sequence shown here is derived from an EMBL/GenBank/DDBJ whole genome shotgun (WGS) entry which is preliminary data.</text>
</comment>
<evidence type="ECO:0000256" key="7">
    <source>
        <dbReference type="ARBA" id="ARBA00022837"/>
    </source>
</evidence>
<dbReference type="PROSITE" id="PS50222">
    <property type="entry name" value="EF_HAND_2"/>
    <property type="match status" value="1"/>
</dbReference>
<dbReference type="InterPro" id="IPR005821">
    <property type="entry name" value="Ion_trans_dom"/>
</dbReference>
<organism evidence="18 19">
    <name type="scientific">Durusdinium trenchii</name>
    <dbReference type="NCBI Taxonomy" id="1381693"/>
    <lineage>
        <taxon>Eukaryota</taxon>
        <taxon>Sar</taxon>
        <taxon>Alveolata</taxon>
        <taxon>Dinophyceae</taxon>
        <taxon>Suessiales</taxon>
        <taxon>Symbiodiniaceae</taxon>
        <taxon>Durusdinium</taxon>
    </lineage>
</organism>
<keyword evidence="6 16" id="KW-0812">Transmembrane</keyword>
<keyword evidence="2" id="KW-0813">Transport</keyword>
<comment type="subcellular location">
    <subcellularLocation>
        <location evidence="1">Membrane</location>
        <topology evidence="1">Multi-pass membrane protein</topology>
    </subcellularLocation>
</comment>
<accession>A0ABP0I6B8</accession>
<feature type="region of interest" description="Disordered" evidence="15">
    <location>
        <begin position="1"/>
        <end position="24"/>
    </location>
</feature>
<dbReference type="PROSITE" id="PS00018">
    <property type="entry name" value="EF_HAND_1"/>
    <property type="match status" value="1"/>
</dbReference>
<keyword evidence="4" id="KW-0109">Calcium transport</keyword>
<evidence type="ECO:0000256" key="4">
    <source>
        <dbReference type="ARBA" id="ARBA00022568"/>
    </source>
</evidence>
<reference evidence="18 19" key="1">
    <citation type="submission" date="2024-02" db="EMBL/GenBank/DDBJ databases">
        <authorList>
            <person name="Chen Y."/>
            <person name="Shah S."/>
            <person name="Dougan E. K."/>
            <person name="Thang M."/>
            <person name="Chan C."/>
        </authorList>
    </citation>
    <scope>NUCLEOTIDE SEQUENCE [LARGE SCALE GENOMIC DNA]</scope>
</reference>
<evidence type="ECO:0000256" key="16">
    <source>
        <dbReference type="SAM" id="Phobius"/>
    </source>
</evidence>
<dbReference type="Pfam" id="PF00520">
    <property type="entry name" value="Ion_trans"/>
    <property type="match status" value="1"/>
</dbReference>
<feature type="region of interest" description="Disordered" evidence="15">
    <location>
        <begin position="617"/>
        <end position="641"/>
    </location>
</feature>
<evidence type="ECO:0000256" key="2">
    <source>
        <dbReference type="ARBA" id="ARBA00022448"/>
    </source>
</evidence>
<dbReference type="Gene3D" id="1.20.120.350">
    <property type="entry name" value="Voltage-gated potassium channels. Chain C"/>
    <property type="match status" value="1"/>
</dbReference>
<dbReference type="PANTHER" id="PTHR45628:SF7">
    <property type="entry name" value="VOLTAGE-DEPENDENT CALCIUM CHANNEL TYPE A SUBUNIT ALPHA-1"/>
    <property type="match status" value="1"/>
</dbReference>
<evidence type="ECO:0000313" key="18">
    <source>
        <dbReference type="EMBL" id="CAK8998128.1"/>
    </source>
</evidence>
<keyword evidence="11 16" id="KW-0472">Membrane</keyword>
<evidence type="ECO:0000256" key="11">
    <source>
        <dbReference type="ARBA" id="ARBA00023136"/>
    </source>
</evidence>
<keyword evidence="12" id="KW-0325">Glycoprotein</keyword>
<dbReference type="SUPFAM" id="SSF81324">
    <property type="entry name" value="Voltage-gated potassium channels"/>
    <property type="match status" value="1"/>
</dbReference>
<keyword evidence="13" id="KW-0407">Ion channel</keyword>
<feature type="transmembrane region" description="Helical" evidence="16">
    <location>
        <begin position="180"/>
        <end position="198"/>
    </location>
</feature>
<feature type="transmembrane region" description="Helical" evidence="16">
    <location>
        <begin position="270"/>
        <end position="295"/>
    </location>
</feature>
<dbReference type="InterPro" id="IPR011992">
    <property type="entry name" value="EF-hand-dom_pair"/>
</dbReference>
<evidence type="ECO:0000256" key="13">
    <source>
        <dbReference type="ARBA" id="ARBA00023303"/>
    </source>
</evidence>
<feature type="coiled-coil region" evidence="14">
    <location>
        <begin position="512"/>
        <end position="553"/>
    </location>
</feature>
<dbReference type="Proteomes" id="UP001642464">
    <property type="component" value="Unassembled WGS sequence"/>
</dbReference>
<protein>
    <submittedName>
        <fullName evidence="18">L type</fullName>
    </submittedName>
</protein>
<keyword evidence="7" id="KW-0106">Calcium</keyword>
<dbReference type="InterPro" id="IPR027359">
    <property type="entry name" value="Volt_channel_dom_sf"/>
</dbReference>
<proteinExistence type="predicted"/>
<evidence type="ECO:0000256" key="8">
    <source>
        <dbReference type="ARBA" id="ARBA00022882"/>
    </source>
</evidence>
<feature type="transmembrane region" description="Helical" evidence="16">
    <location>
        <begin position="92"/>
        <end position="113"/>
    </location>
</feature>
<dbReference type="InterPro" id="IPR002048">
    <property type="entry name" value="EF_hand_dom"/>
</dbReference>
<evidence type="ECO:0000259" key="17">
    <source>
        <dbReference type="PROSITE" id="PS50222"/>
    </source>
</evidence>
<evidence type="ECO:0000256" key="10">
    <source>
        <dbReference type="ARBA" id="ARBA00023065"/>
    </source>
</evidence>
<evidence type="ECO:0000256" key="9">
    <source>
        <dbReference type="ARBA" id="ARBA00022989"/>
    </source>
</evidence>